<dbReference type="InterPro" id="IPR036961">
    <property type="entry name" value="Kinesin_motor_dom_sf"/>
</dbReference>
<evidence type="ECO:0000256" key="1">
    <source>
        <dbReference type="PROSITE-ProRule" id="PRU00283"/>
    </source>
</evidence>
<feature type="region of interest" description="Disordered" evidence="3">
    <location>
        <begin position="526"/>
        <end position="563"/>
    </location>
</feature>
<keyword evidence="1" id="KW-0547">Nucleotide-binding</keyword>
<keyword evidence="1" id="KW-0505">Motor protein</keyword>
<keyword evidence="2" id="KW-0175">Coiled coil</keyword>
<sequence length="1920" mass="226155">MNEPCASQKCEHLYSSDLNNEKGQNIHYKNFDDNNCIDKDLQMYDKSITVEIESDQEYSNKRSKCDNEYSKQSTLSIDNNESENVQEYTLKTKGLCIEEKNINKEIKKIKQADDFIFYKNELMLDKSISDYEENVEDMNTLTNFDYSENVENEKEENTENKIGNVCYSNYINEKENDDLYENIKDTNVNELYNENKKMNIKDTNKGEKDKVVKNHFLNDKEDVVISNEERQQNIDVLTENYDENLENNLDMNWNKSQIKTCIRIKPSDKAECEFGKAITQIGTNKILINYEVTDEIRKSEFLIDKVFNEESTQNDVWKSICFCVDSLFHFKNTTVFAHGHTGTGKTYTMIGPDIMELIKKKKKKIRFPIRRIPPNEYYPNIHSIKFLNNNSSNNNSNNIMYDRKRSCSQPISHLLPRTIMPLVNTNSGSCKKGNDTSHNNNISYCRYNNKNNMECFNETSYTTKYENYKTFAEYKNEYKYNGKDLIEDIRYVLNSKNKGMIPRACEEIMNRLTSIKLSYDNVSKLKENTNKDNTNKENTNKDNTNKENTNKDNTNKENTNKDNTNIYMKDEKKKEIFKDVKVYASYMQLYNDRIFDLLNPYNESAPYLSTQKSKYVGNNNNNNYNVSNMNCNNNNYSCGNGAFVSGLLTVEVNSCEELIELLIDGTSNRACRITKTNEMSTRSHSIYKIELRYTNNSKFDHVKSGNLLLIDLAGNEKYAASNEKLYSTEVCSINKSLSALSLCINELSKGNKNISYRNSILTRLLQDSLGGSSKTVFICTISSSMKNARETLSSLKLVSKARKIPLGNKNYNSHMYEEDIKKLKRELYFLKKFVFFQYITNKYESKKRLQNIKEFYLYNFLNSKKEEKDINDIKKREHMDSILHDGYHDEEEEEEEEEDGCKSNEKFNNDNSIPKDKNKYGIYKDKVKFDVNKIMNTFKGIEKIYSDYEFKSFSSLLAQWNVNKCSIKKAKDKLCSVNKKKKYLWFYKNGNMNKRSILNFIETHTIDYEIEEEDEEEEDDNEGINEDINEDVEEDIEEDVEEDIEEDIKEYIKEDIKEDIKEMKKELQKELKNGDKSLKVMNNENDEYDELSDEHYYYDDDPEEDSIEEAVDEEENMKNGINYHNEQTANDYSDTEVDNNMNDNKYEKESMNKKKEYYINNACKYNKCVENRKEMYIKKREGLLKGEGKNIGINNNINNENDEIANVLNKDDVNAIRDTYKNMKDEYFDLLQNDTKSLIQKKKDDHENKKEKINEDLMKSMSVGERKESSKNNKKEYDIPLSNNKYDCKLLDKKKKLINSKKIKKINDGDEIKSRTSLKEEKEKKKETNTNNSCVLNNNCHISDFTNFSSRKNSINNVGINNLVINKINNFHHIKGYTCDKMNSKKCTNDNNKIMCEGLRGDSKYPKSGNNKYYDDKHIYVDHNTYNLLDRERSVSENFSYSNLKNKTIIGKNFKDTFSYYIEFDIYNSDDHKNYDIIKNCTHGKMIRDTRKDEENNVPDSNNFSVCSERLKDWREDKKDGTQKIYVKKKVTKNQLINEIEKSWLTFEKKLENKLNLKKKYIIKEIDEGRKINDDVNNGMDNISALEENKKKLEHLKNRYGQMLRDSQKKKNNIKKEYYNDKMDMDLNESDKCNGDIHYGGYYNDNNNNNNNNNNNSNNYIYSNNCYTHSGKYNYNNTHHHNDNEKDSSSKTFFYINVEKKDTDAFHLLHKVYNKSRKDEVIYDIKEEDNNINVSHNVVHNNVNTCLENYYMNRYKSDKLNQNQQTELVYGRNPYGSTKMHKMNFFYLNDNKNITLSKNVDTKKISVEKNDYLLINENKRNYVNNLIPYNHVGSRDNGINKRNHIGDINDKYQLKEHVHYMKTNQHNHMSNRKSNIIYGNNVIPKDSHDTSVLVSPIQNSHNKTSAFICMPNYRSIRKFE</sequence>
<dbReference type="InterPro" id="IPR027417">
    <property type="entry name" value="P-loop_NTPase"/>
</dbReference>
<evidence type="ECO:0000313" key="5">
    <source>
        <dbReference type="EMBL" id="EWC77398.1"/>
    </source>
</evidence>
<feature type="coiled-coil region" evidence="2">
    <location>
        <begin position="1576"/>
        <end position="1606"/>
    </location>
</feature>
<dbReference type="Gene3D" id="3.40.850.10">
    <property type="entry name" value="Kinesin motor domain"/>
    <property type="match status" value="1"/>
</dbReference>
<keyword evidence="1" id="KW-0067">ATP-binding</keyword>
<name>W7JQU5_PLAFA</name>
<dbReference type="EMBL" id="KE124497">
    <property type="protein sequence ID" value="EWC77398.1"/>
    <property type="molecule type" value="Genomic_DNA"/>
</dbReference>
<dbReference type="InterPro" id="IPR027640">
    <property type="entry name" value="Kinesin-like_fam"/>
</dbReference>
<evidence type="ECO:0000259" key="4">
    <source>
        <dbReference type="PROSITE" id="PS50067"/>
    </source>
</evidence>
<feature type="domain" description="Kinesin motor" evidence="4">
    <location>
        <begin position="257"/>
        <end position="804"/>
    </location>
</feature>
<feature type="region of interest" description="Disordered" evidence="3">
    <location>
        <begin position="886"/>
        <end position="912"/>
    </location>
</feature>
<dbReference type="GO" id="GO:0051231">
    <property type="term" value="P:spindle elongation"/>
    <property type="evidence" value="ECO:0007669"/>
    <property type="project" value="TreeGrafter"/>
</dbReference>
<dbReference type="OrthoDB" id="3176171at2759"/>
<dbReference type="Proteomes" id="UP000030697">
    <property type="component" value="Unassembled WGS sequence"/>
</dbReference>
<dbReference type="GO" id="GO:0007052">
    <property type="term" value="P:mitotic spindle organization"/>
    <property type="evidence" value="ECO:0007669"/>
    <property type="project" value="TreeGrafter"/>
</dbReference>
<feature type="compositionally biased region" description="Basic and acidic residues" evidence="3">
    <location>
        <begin position="900"/>
        <end position="912"/>
    </location>
</feature>
<reference evidence="5 6" key="1">
    <citation type="submission" date="2013-02" db="EMBL/GenBank/DDBJ databases">
        <title>The Genome Sequence of Plasmodium falciparum UGT5.1.</title>
        <authorList>
            <consortium name="The Broad Institute Genome Sequencing Platform"/>
            <consortium name="The Broad Institute Genome Sequencing Center for Infectious Disease"/>
            <person name="Neafsey D."/>
            <person name="Cheeseman I."/>
            <person name="Volkman S."/>
            <person name="Adams J."/>
            <person name="Walker B."/>
            <person name="Young S.K."/>
            <person name="Zeng Q."/>
            <person name="Gargeya S."/>
            <person name="Fitzgerald M."/>
            <person name="Haas B."/>
            <person name="Abouelleil A."/>
            <person name="Alvarado L."/>
            <person name="Arachchi H.M."/>
            <person name="Berlin A.M."/>
            <person name="Chapman S.B."/>
            <person name="Dewar J."/>
            <person name="Goldberg J."/>
            <person name="Griggs A."/>
            <person name="Gujja S."/>
            <person name="Hansen M."/>
            <person name="Howarth C."/>
            <person name="Imamovic A."/>
            <person name="Larimer J."/>
            <person name="McCowan C."/>
            <person name="Murphy C."/>
            <person name="Neiman D."/>
            <person name="Pearson M."/>
            <person name="Priest M."/>
            <person name="Roberts A."/>
            <person name="Saif S."/>
            <person name="Shea T."/>
            <person name="Sisk P."/>
            <person name="Sykes S."/>
            <person name="Wortman J."/>
            <person name="Nusbaum C."/>
            <person name="Birren B."/>
        </authorList>
    </citation>
    <scope>NUCLEOTIDE SEQUENCE [LARGE SCALE GENOMIC DNA]</scope>
    <source>
        <strain evidence="5 6">UGT5.1</strain>
    </source>
</reference>
<accession>W7JQU5</accession>
<evidence type="ECO:0000313" key="6">
    <source>
        <dbReference type="Proteomes" id="UP000030697"/>
    </source>
</evidence>
<evidence type="ECO:0000256" key="2">
    <source>
        <dbReference type="SAM" id="Coils"/>
    </source>
</evidence>
<feature type="compositionally biased region" description="Acidic residues" evidence="3">
    <location>
        <begin position="888"/>
        <end position="899"/>
    </location>
</feature>
<dbReference type="GO" id="GO:0005875">
    <property type="term" value="C:microtubule associated complex"/>
    <property type="evidence" value="ECO:0007669"/>
    <property type="project" value="TreeGrafter"/>
</dbReference>
<feature type="region of interest" description="Disordered" evidence="3">
    <location>
        <begin position="1239"/>
        <end position="1277"/>
    </location>
</feature>
<dbReference type="InterPro" id="IPR001752">
    <property type="entry name" value="Kinesin_motor_dom"/>
</dbReference>
<protein>
    <recommendedName>
        <fullName evidence="4">Kinesin motor domain-containing protein</fullName>
    </recommendedName>
</protein>
<evidence type="ECO:0000256" key="3">
    <source>
        <dbReference type="SAM" id="MobiDB-lite"/>
    </source>
</evidence>
<dbReference type="PANTHER" id="PTHR47969:SF29">
    <property type="entry name" value="KINESIN-LIKE PROTEIN"/>
    <property type="match status" value="1"/>
</dbReference>
<feature type="compositionally biased region" description="Basic and acidic residues" evidence="3">
    <location>
        <begin position="526"/>
        <end position="560"/>
    </location>
</feature>
<feature type="compositionally biased region" description="Basic and acidic residues" evidence="3">
    <location>
        <begin position="1241"/>
        <end position="1277"/>
    </location>
</feature>
<dbReference type="SMART" id="SM00129">
    <property type="entry name" value="KISc"/>
    <property type="match status" value="1"/>
</dbReference>
<dbReference type="GO" id="GO:0008017">
    <property type="term" value="F:microtubule binding"/>
    <property type="evidence" value="ECO:0007669"/>
    <property type="project" value="InterPro"/>
</dbReference>
<gene>
    <name evidence="5" type="ORF">C923_01934</name>
</gene>
<feature type="binding site" evidence="1">
    <location>
        <begin position="339"/>
        <end position="346"/>
    </location>
    <ligand>
        <name>ATP</name>
        <dbReference type="ChEBI" id="CHEBI:30616"/>
    </ligand>
</feature>
<comment type="similarity">
    <text evidence="1">Belongs to the TRAFAC class myosin-kinesin ATPase superfamily. Kinesin family.</text>
</comment>
<feature type="coiled-coil region" evidence="2">
    <location>
        <begin position="1053"/>
        <end position="1084"/>
    </location>
</feature>
<organism evidence="5 6">
    <name type="scientific">Plasmodium falciparum UGT5.1</name>
    <dbReference type="NCBI Taxonomy" id="1237627"/>
    <lineage>
        <taxon>Eukaryota</taxon>
        <taxon>Sar</taxon>
        <taxon>Alveolata</taxon>
        <taxon>Apicomplexa</taxon>
        <taxon>Aconoidasida</taxon>
        <taxon>Haemosporida</taxon>
        <taxon>Plasmodiidae</taxon>
        <taxon>Plasmodium</taxon>
        <taxon>Plasmodium (Laverania)</taxon>
    </lineage>
</organism>
<dbReference type="GO" id="GO:0005524">
    <property type="term" value="F:ATP binding"/>
    <property type="evidence" value="ECO:0007669"/>
    <property type="project" value="UniProtKB-UniRule"/>
</dbReference>
<dbReference type="GO" id="GO:0005737">
    <property type="term" value="C:cytoplasm"/>
    <property type="evidence" value="ECO:0007669"/>
    <property type="project" value="UniProtKB-SubCell"/>
</dbReference>
<dbReference type="GO" id="GO:0003777">
    <property type="term" value="F:microtubule motor activity"/>
    <property type="evidence" value="ECO:0007669"/>
    <property type="project" value="InterPro"/>
</dbReference>
<proteinExistence type="inferred from homology"/>
<dbReference type="PANTHER" id="PTHR47969">
    <property type="entry name" value="CHROMOSOME-ASSOCIATED KINESIN KIF4A-RELATED"/>
    <property type="match status" value="1"/>
</dbReference>
<dbReference type="GO" id="GO:0007018">
    <property type="term" value="P:microtubule-based movement"/>
    <property type="evidence" value="ECO:0007669"/>
    <property type="project" value="InterPro"/>
</dbReference>
<dbReference type="Pfam" id="PF00225">
    <property type="entry name" value="Kinesin"/>
    <property type="match status" value="2"/>
</dbReference>
<dbReference type="PROSITE" id="PS50067">
    <property type="entry name" value="KINESIN_MOTOR_2"/>
    <property type="match status" value="1"/>
</dbReference>
<dbReference type="SUPFAM" id="SSF52540">
    <property type="entry name" value="P-loop containing nucleoside triphosphate hydrolases"/>
    <property type="match status" value="1"/>
</dbReference>